<feature type="binding site" evidence="5">
    <location>
        <begin position="76"/>
        <end position="78"/>
    </location>
    <ligand>
        <name>substrate</name>
    </ligand>
</feature>
<dbReference type="PANTHER" id="PTHR11241">
    <property type="entry name" value="DEOXYURIDINE 5'-TRIPHOSPHATE NUCLEOTIDOHYDROLASE"/>
    <property type="match status" value="1"/>
</dbReference>
<reference evidence="8 9" key="1">
    <citation type="submission" date="2018-01" db="EMBL/GenBank/DDBJ databases">
        <title>The whole genome sequencing and assembly of Paenibacillus chitinolyticus KCCM 41400 strain.</title>
        <authorList>
            <person name="Kim J.-Y."/>
            <person name="Park M.-K."/>
            <person name="Lee Y.-J."/>
            <person name="Yi H."/>
            <person name="Bahn Y.-S."/>
            <person name="Kim J.F."/>
            <person name="Lee D.-W."/>
        </authorList>
    </citation>
    <scope>NUCLEOTIDE SEQUENCE [LARGE SCALE GENOMIC DNA]</scope>
    <source>
        <strain evidence="8 9">KCCM 41400</strain>
    </source>
</reference>
<evidence type="ECO:0000313" key="10">
    <source>
        <dbReference type="Proteomes" id="UP001527202"/>
    </source>
</evidence>
<feature type="binding site" evidence="5">
    <location>
        <position position="89"/>
    </location>
    <ligand>
        <name>substrate</name>
    </ligand>
</feature>
<reference evidence="7 10" key="2">
    <citation type="submission" date="2022-05" db="EMBL/GenBank/DDBJ databases">
        <title>Genome Sequencing of Bee-Associated Microbes.</title>
        <authorList>
            <person name="Dunlap C."/>
        </authorList>
    </citation>
    <scope>NUCLEOTIDE SEQUENCE [LARGE SCALE GENOMIC DNA]</scope>
    <source>
        <strain evidence="7 10">NRRL B-23120</strain>
    </source>
</reference>
<dbReference type="SUPFAM" id="SSF51283">
    <property type="entry name" value="dUTPase-like"/>
    <property type="match status" value="1"/>
</dbReference>
<dbReference type="GO" id="GO:0046081">
    <property type="term" value="P:dUTP catabolic process"/>
    <property type="evidence" value="ECO:0007669"/>
    <property type="project" value="InterPro"/>
</dbReference>
<dbReference type="NCBIfam" id="NF001862">
    <property type="entry name" value="PRK00601.1"/>
    <property type="match status" value="1"/>
</dbReference>
<dbReference type="CDD" id="cd07557">
    <property type="entry name" value="trimeric_dUTPase"/>
    <property type="match status" value="1"/>
</dbReference>
<dbReference type="EC" id="3.6.1.23" evidence="5"/>
<dbReference type="HAMAP" id="MF_00116">
    <property type="entry name" value="dUTPase_bact"/>
    <property type="match status" value="1"/>
</dbReference>
<dbReference type="UniPathway" id="UPA00610">
    <property type="reaction ID" value="UER00666"/>
</dbReference>
<dbReference type="PANTHER" id="PTHR11241:SF0">
    <property type="entry name" value="DEOXYURIDINE 5'-TRIPHOSPHATE NUCLEOTIDOHYDROLASE"/>
    <property type="match status" value="1"/>
</dbReference>
<dbReference type="Pfam" id="PF00692">
    <property type="entry name" value="dUTPase"/>
    <property type="match status" value="1"/>
</dbReference>
<dbReference type="NCBIfam" id="TIGR00576">
    <property type="entry name" value="dut"/>
    <property type="match status" value="1"/>
</dbReference>
<protein>
    <recommendedName>
        <fullName evidence="5">Deoxyuridine 5'-triphosphate nucleotidohydrolase</fullName>
        <shortName evidence="5">dUTPase</shortName>
        <ecNumber evidence="5">3.6.1.23</ecNumber>
    </recommendedName>
    <alternativeName>
        <fullName evidence="5">dUTP pyrophosphatase</fullName>
    </alternativeName>
</protein>
<dbReference type="Proteomes" id="UP001527202">
    <property type="component" value="Unassembled WGS sequence"/>
</dbReference>
<comment type="caution">
    <text evidence="5">Lacks conserved residue(s) required for the propagation of feature annotation.</text>
</comment>
<evidence type="ECO:0000256" key="5">
    <source>
        <dbReference type="HAMAP-Rule" id="MF_00116"/>
    </source>
</evidence>
<keyword evidence="5" id="KW-0460">Magnesium</keyword>
<dbReference type="GO" id="GO:0000287">
    <property type="term" value="F:magnesium ion binding"/>
    <property type="evidence" value="ECO:0007669"/>
    <property type="project" value="UniProtKB-UniRule"/>
</dbReference>
<dbReference type="EMBL" id="JAMDMJ010000009">
    <property type="protein sequence ID" value="MCY9595899.1"/>
    <property type="molecule type" value="Genomic_DNA"/>
</dbReference>
<comment type="pathway">
    <text evidence="5">Pyrimidine metabolism; dUMP biosynthesis; dUMP from dCTP (dUTP route): step 2/2.</text>
</comment>
<dbReference type="GO" id="GO:0004170">
    <property type="term" value="F:dUTP diphosphatase activity"/>
    <property type="evidence" value="ECO:0007669"/>
    <property type="project" value="UniProtKB-UniRule"/>
</dbReference>
<dbReference type="AlphaFoldDB" id="A0A410X003"/>
<name>A0A410X003_9BACL</name>
<evidence type="ECO:0000313" key="7">
    <source>
        <dbReference type="EMBL" id="MCY9595899.1"/>
    </source>
</evidence>
<dbReference type="GO" id="GO:0006226">
    <property type="term" value="P:dUMP biosynthetic process"/>
    <property type="evidence" value="ECO:0007669"/>
    <property type="project" value="UniProtKB-UniRule"/>
</dbReference>
<dbReference type="RefSeq" id="WP_042233078.1">
    <property type="nucleotide sequence ID" value="NZ_JAMDMJ010000009.1"/>
</dbReference>
<dbReference type="Proteomes" id="UP000288943">
    <property type="component" value="Chromosome"/>
</dbReference>
<dbReference type="Gene3D" id="2.70.40.10">
    <property type="match status" value="1"/>
</dbReference>
<feature type="binding site" evidence="5">
    <location>
        <begin position="93"/>
        <end position="95"/>
    </location>
    <ligand>
        <name>substrate</name>
    </ligand>
</feature>
<dbReference type="InterPro" id="IPR033704">
    <property type="entry name" value="dUTPase_trimeric"/>
</dbReference>
<evidence type="ECO:0000313" key="9">
    <source>
        <dbReference type="Proteomes" id="UP000288943"/>
    </source>
</evidence>
<keyword evidence="3 5" id="KW-0546">Nucleotide metabolism</keyword>
<comment type="cofactor">
    <cofactor evidence="5">
        <name>Mg(2+)</name>
        <dbReference type="ChEBI" id="CHEBI:18420"/>
    </cofactor>
</comment>
<dbReference type="InterPro" id="IPR008181">
    <property type="entry name" value="dUTPase"/>
</dbReference>
<dbReference type="InterPro" id="IPR029054">
    <property type="entry name" value="dUTPase-like"/>
</dbReference>
<evidence type="ECO:0000256" key="2">
    <source>
        <dbReference type="ARBA" id="ARBA00022801"/>
    </source>
</evidence>
<feature type="domain" description="dUTPase-like" evidence="6">
    <location>
        <begin position="25"/>
        <end position="155"/>
    </location>
</feature>
<evidence type="ECO:0000313" key="8">
    <source>
        <dbReference type="EMBL" id="QAV20035.1"/>
    </source>
</evidence>
<accession>A0A410X003</accession>
<keyword evidence="5" id="KW-0479">Metal-binding</keyword>
<gene>
    <name evidence="5 7" type="primary">dut</name>
    <name evidence="7" type="ORF">M5X16_08945</name>
    <name evidence="8" type="ORF">PC41400_21165</name>
</gene>
<proteinExistence type="inferred from homology"/>
<evidence type="ECO:0000256" key="3">
    <source>
        <dbReference type="ARBA" id="ARBA00023080"/>
    </source>
</evidence>
<evidence type="ECO:0000259" key="6">
    <source>
        <dbReference type="Pfam" id="PF00692"/>
    </source>
</evidence>
<evidence type="ECO:0000256" key="4">
    <source>
        <dbReference type="ARBA" id="ARBA00047686"/>
    </source>
</evidence>
<dbReference type="KEGG" id="pchi:PC41400_21165"/>
<sequence>MSFLENNTPAFPIRIKRLPGSEGLPLPEKMSAAASGFDLHAANIEPLDLAPGERALVPTGFALAMPVELEAQIRPRSGLAYKHGITTLNSPGTIDADYRGEVKVLLINHGQETFTIRRGERIAQMVFQLVPAVLLTEVDELDDTTRGAGGFGHTGLTTEARK</sequence>
<dbReference type="OrthoDB" id="9809956at2"/>
<evidence type="ECO:0000256" key="1">
    <source>
        <dbReference type="ARBA" id="ARBA00006581"/>
    </source>
</evidence>
<organism evidence="8 9">
    <name type="scientific">Paenibacillus chitinolyticus</name>
    <dbReference type="NCBI Taxonomy" id="79263"/>
    <lineage>
        <taxon>Bacteria</taxon>
        <taxon>Bacillati</taxon>
        <taxon>Bacillota</taxon>
        <taxon>Bacilli</taxon>
        <taxon>Bacillales</taxon>
        <taxon>Paenibacillaceae</taxon>
        <taxon>Paenibacillus</taxon>
    </lineage>
</organism>
<comment type="catalytic activity">
    <reaction evidence="4 5">
        <text>dUTP + H2O = dUMP + diphosphate + H(+)</text>
        <dbReference type="Rhea" id="RHEA:10248"/>
        <dbReference type="ChEBI" id="CHEBI:15377"/>
        <dbReference type="ChEBI" id="CHEBI:15378"/>
        <dbReference type="ChEBI" id="CHEBI:33019"/>
        <dbReference type="ChEBI" id="CHEBI:61555"/>
        <dbReference type="ChEBI" id="CHEBI:246422"/>
        <dbReference type="EC" id="3.6.1.23"/>
    </reaction>
</comment>
<comment type="similarity">
    <text evidence="1 5">Belongs to the dUTPase family.</text>
</comment>
<keyword evidence="10" id="KW-1185">Reference proteome</keyword>
<dbReference type="InterPro" id="IPR036157">
    <property type="entry name" value="dUTPase-like_sf"/>
</dbReference>
<keyword evidence="2 5" id="KW-0378">Hydrolase</keyword>
<comment type="function">
    <text evidence="5">This enzyme is involved in nucleotide metabolism: it produces dUMP, the immediate precursor of thymidine nucleotides and it decreases the intracellular concentration of dUTP so that uracil cannot be incorporated into DNA.</text>
</comment>
<dbReference type="EMBL" id="CP026520">
    <property type="protein sequence ID" value="QAV20035.1"/>
    <property type="molecule type" value="Genomic_DNA"/>
</dbReference>